<protein>
    <submittedName>
        <fullName evidence="2">Uncharacterized protein</fullName>
    </submittedName>
</protein>
<proteinExistence type="predicted"/>
<evidence type="ECO:0000313" key="2">
    <source>
        <dbReference type="EMBL" id="CAF1595447.1"/>
    </source>
</evidence>
<gene>
    <name evidence="2" type="ORF">GPM918_LOCUS42046</name>
    <name evidence="1" type="ORF">OVA965_LOCUS12077</name>
    <name evidence="4" type="ORF">SRO942_LOCUS43217</name>
    <name evidence="3" type="ORF">TMI583_LOCUS12081</name>
</gene>
<evidence type="ECO:0000313" key="5">
    <source>
        <dbReference type="Proteomes" id="UP000663829"/>
    </source>
</evidence>
<dbReference type="OrthoDB" id="661148at2759"/>
<evidence type="ECO:0000313" key="3">
    <source>
        <dbReference type="EMBL" id="CAF3723880.1"/>
    </source>
</evidence>
<reference evidence="2" key="1">
    <citation type="submission" date="2021-02" db="EMBL/GenBank/DDBJ databases">
        <authorList>
            <person name="Nowell W R."/>
        </authorList>
    </citation>
    <scope>NUCLEOTIDE SEQUENCE</scope>
</reference>
<dbReference type="Proteomes" id="UP000677228">
    <property type="component" value="Unassembled WGS sequence"/>
</dbReference>
<keyword evidence="5" id="KW-1185">Reference proteome</keyword>
<dbReference type="AlphaFoldDB" id="A0A816AIN0"/>
<dbReference type="EMBL" id="CAJNOK010004782">
    <property type="protein sequence ID" value="CAF0949510.1"/>
    <property type="molecule type" value="Genomic_DNA"/>
</dbReference>
<organism evidence="2 5">
    <name type="scientific">Didymodactylos carnosus</name>
    <dbReference type="NCBI Taxonomy" id="1234261"/>
    <lineage>
        <taxon>Eukaryota</taxon>
        <taxon>Metazoa</taxon>
        <taxon>Spiralia</taxon>
        <taxon>Gnathifera</taxon>
        <taxon>Rotifera</taxon>
        <taxon>Eurotatoria</taxon>
        <taxon>Bdelloidea</taxon>
        <taxon>Philodinida</taxon>
        <taxon>Philodinidae</taxon>
        <taxon>Didymodactylos</taxon>
    </lineage>
</organism>
<sequence length="168" mass="19875">MALYSLGTWDVQRFSQTVNVPNNSVAKCMYYLDVVCTLLEYDESNLDRLRDFRNYHHLTDDEIRLLFIGCVALSPDLLIDKCMFEDAEACVNSLNRIYELSHVQRNFLVANSIFVAGRNRRVKKIMAYKPQWIKNYYYNPISQLTQQFQQQRRYEQALEYLANDCTIS</sequence>
<evidence type="ECO:0000313" key="4">
    <source>
        <dbReference type="EMBL" id="CAF4469919.1"/>
    </source>
</evidence>
<accession>A0A816AIN0</accession>
<dbReference type="Proteomes" id="UP000682733">
    <property type="component" value="Unassembled WGS sequence"/>
</dbReference>
<dbReference type="Proteomes" id="UP000681722">
    <property type="component" value="Unassembled WGS sequence"/>
</dbReference>
<dbReference type="EMBL" id="CAJNOQ010034612">
    <property type="protein sequence ID" value="CAF1595447.1"/>
    <property type="molecule type" value="Genomic_DNA"/>
</dbReference>
<name>A0A816AIN0_9BILA</name>
<dbReference type="EMBL" id="CAJOBC010100892">
    <property type="protein sequence ID" value="CAF4469919.1"/>
    <property type="molecule type" value="Genomic_DNA"/>
</dbReference>
<comment type="caution">
    <text evidence="2">The sequence shown here is derived from an EMBL/GenBank/DDBJ whole genome shotgun (WGS) entry which is preliminary data.</text>
</comment>
<dbReference type="EMBL" id="CAJOBA010004787">
    <property type="protein sequence ID" value="CAF3723880.1"/>
    <property type="molecule type" value="Genomic_DNA"/>
</dbReference>
<dbReference type="Proteomes" id="UP000663829">
    <property type="component" value="Unassembled WGS sequence"/>
</dbReference>
<evidence type="ECO:0000313" key="1">
    <source>
        <dbReference type="EMBL" id="CAF0949510.1"/>
    </source>
</evidence>